<proteinExistence type="predicted"/>
<evidence type="ECO:0000256" key="5">
    <source>
        <dbReference type="PROSITE-ProRule" id="PRU10141"/>
    </source>
</evidence>
<dbReference type="Pfam" id="PF00069">
    <property type="entry name" value="Pkinase"/>
    <property type="match status" value="1"/>
</dbReference>
<dbReference type="CDD" id="cd14014">
    <property type="entry name" value="STKc_PknB_like"/>
    <property type="match status" value="1"/>
</dbReference>
<feature type="binding site" evidence="5">
    <location>
        <position position="42"/>
    </location>
    <ligand>
        <name>ATP</name>
        <dbReference type="ChEBI" id="CHEBI:30616"/>
    </ligand>
</feature>
<protein>
    <submittedName>
        <fullName evidence="8">PQQ-binding-like beta-propeller repeat protein</fullName>
    </submittedName>
</protein>
<dbReference type="Gene3D" id="3.30.200.20">
    <property type="entry name" value="Phosphorylase Kinase, domain 1"/>
    <property type="match status" value="1"/>
</dbReference>
<dbReference type="InterPro" id="IPR017441">
    <property type="entry name" value="Protein_kinase_ATP_BS"/>
</dbReference>
<dbReference type="InterPro" id="IPR011047">
    <property type="entry name" value="Quinoprotein_ADH-like_sf"/>
</dbReference>
<dbReference type="InterPro" id="IPR000719">
    <property type="entry name" value="Prot_kinase_dom"/>
</dbReference>
<gene>
    <name evidence="8" type="ORF">G5C60_43670</name>
</gene>
<evidence type="ECO:0000256" key="1">
    <source>
        <dbReference type="ARBA" id="ARBA00022679"/>
    </source>
</evidence>
<name>A0A6G4VKJ0_9ACTN</name>
<evidence type="ECO:0000256" key="4">
    <source>
        <dbReference type="ARBA" id="ARBA00022840"/>
    </source>
</evidence>
<dbReference type="RefSeq" id="WP_165268587.1">
    <property type="nucleotide sequence ID" value="NZ_JAAKZY010000250.1"/>
</dbReference>
<feature type="compositionally biased region" description="Low complexity" evidence="6">
    <location>
        <begin position="284"/>
        <end position="296"/>
    </location>
</feature>
<dbReference type="GO" id="GO:0005524">
    <property type="term" value="F:ATP binding"/>
    <property type="evidence" value="ECO:0007669"/>
    <property type="project" value="UniProtKB-UniRule"/>
</dbReference>
<accession>A0A6G4VKJ0</accession>
<dbReference type="EMBL" id="JAAKZY010000250">
    <property type="protein sequence ID" value="NGO14314.1"/>
    <property type="molecule type" value="Genomic_DNA"/>
</dbReference>
<dbReference type="Gene3D" id="2.130.10.10">
    <property type="entry name" value="YVTN repeat-like/Quinoprotein amine dehydrogenase"/>
    <property type="match status" value="2"/>
</dbReference>
<dbReference type="SUPFAM" id="SSF50998">
    <property type="entry name" value="Quinoprotein alcohol dehydrogenase-like"/>
    <property type="match status" value="1"/>
</dbReference>
<sequence length="758" mass="78906">MQLRAGDPEEIGGYPLEARLGAGGMGSVFLSRTASGRPIAIKLIHQQFADDEEFRTRFRQEVSAARRVSGVFTAAVVDADVESHHPWMATAYISGPTLAQRIGAAGSLGGAELRMLAIGLTEALRDIHRAGVVHRDLKPSNVVLSPEGPRVIDFGISRAADHQTLTMTGRVIGTPPFMSPEQLQAPREVGPESDVFSLGTLLVYAATGQGPFDADSPYMTAYQVVHEDPALDRVPDALRTLVEPCLSKEPKNRPSADELLMQLRTLPEDLGQPESGVSARPDAQDTGTDANADTNTRLLTGRPKQSVRNPANDPATEPVGAHDGGPTAGRTLRRRWRAVVACAAAVAAIAGGAAVLQSGPGATQAQDSPPDGDRRTVSASDARLPDGFGRWKVSVRGGRNIPDELRCAARGDSVYCGGGGVVATRIDTADGTRVWSRANPGVPVHNMHFVGVSGDTVLGYRTGDDGDAEEVVALTATDGEELWSAPLGSDATSLVGQPTEAVLLGFSVYAADASESRLVAREAATGKTQWSTPFPDGSTCTPLVAGKRVYAVCASRSEVDALEVSQKSFHTVDVATGRLGKAMRVTGDVLPLGGAADGSLVLLEEHRTGVATDGFSKVMRLDPRTGQVTSAVLPSRYSGAVPGLAGNKVYFSGTAGLITAVDPATGKEAWTRQTSVEAASGPTASGGVLYFSSASGRVTALDPDDGRVLWTSDPQGAGGGMADSMTSGRVVFSGRALIGTASGNTVFGFDVRKPPRAG</sequence>
<dbReference type="PROSITE" id="PS00108">
    <property type="entry name" value="PROTEIN_KINASE_ST"/>
    <property type="match status" value="1"/>
</dbReference>
<dbReference type="PROSITE" id="PS50011">
    <property type="entry name" value="PROTEIN_KINASE_DOM"/>
    <property type="match status" value="1"/>
</dbReference>
<reference evidence="8 9" key="1">
    <citation type="submission" date="2020-02" db="EMBL/GenBank/DDBJ databases">
        <title>Whole-genome analyses of novel actinobacteria.</title>
        <authorList>
            <person name="Sahin N."/>
            <person name="Gencbay T."/>
        </authorList>
    </citation>
    <scope>NUCLEOTIDE SEQUENCE [LARGE SCALE GENOMIC DNA]</scope>
    <source>
        <strain evidence="8 9">HC44</strain>
    </source>
</reference>
<evidence type="ECO:0000256" key="6">
    <source>
        <dbReference type="SAM" id="MobiDB-lite"/>
    </source>
</evidence>
<keyword evidence="9" id="KW-1185">Reference proteome</keyword>
<dbReference type="SUPFAM" id="SSF56112">
    <property type="entry name" value="Protein kinase-like (PK-like)"/>
    <property type="match status" value="1"/>
</dbReference>
<dbReference type="InterPro" id="IPR015943">
    <property type="entry name" value="WD40/YVTN_repeat-like_dom_sf"/>
</dbReference>
<dbReference type="InterPro" id="IPR008271">
    <property type="entry name" value="Ser/Thr_kinase_AS"/>
</dbReference>
<dbReference type="PROSITE" id="PS00107">
    <property type="entry name" value="PROTEIN_KINASE_ATP"/>
    <property type="match status" value="1"/>
</dbReference>
<dbReference type="InterPro" id="IPR018391">
    <property type="entry name" value="PQQ_b-propeller_rpt"/>
</dbReference>
<evidence type="ECO:0000313" key="8">
    <source>
        <dbReference type="EMBL" id="NGO14314.1"/>
    </source>
</evidence>
<keyword evidence="1" id="KW-0808">Transferase</keyword>
<comment type="caution">
    <text evidence="8">The sequence shown here is derived from an EMBL/GenBank/DDBJ whole genome shotgun (WGS) entry which is preliminary data.</text>
</comment>
<organism evidence="8 9">
    <name type="scientific">Streptomyces scabichelini</name>
    <dbReference type="NCBI Taxonomy" id="2711217"/>
    <lineage>
        <taxon>Bacteria</taxon>
        <taxon>Bacillati</taxon>
        <taxon>Actinomycetota</taxon>
        <taxon>Actinomycetes</taxon>
        <taxon>Kitasatosporales</taxon>
        <taxon>Streptomycetaceae</taxon>
        <taxon>Streptomyces</taxon>
    </lineage>
</organism>
<keyword evidence="4 5" id="KW-0067">ATP-binding</keyword>
<dbReference type="AlphaFoldDB" id="A0A6G4VKJ0"/>
<dbReference type="Proteomes" id="UP000472335">
    <property type="component" value="Unassembled WGS sequence"/>
</dbReference>
<dbReference type="InterPro" id="IPR011009">
    <property type="entry name" value="Kinase-like_dom_sf"/>
</dbReference>
<evidence type="ECO:0000256" key="2">
    <source>
        <dbReference type="ARBA" id="ARBA00022741"/>
    </source>
</evidence>
<dbReference type="GO" id="GO:0004674">
    <property type="term" value="F:protein serine/threonine kinase activity"/>
    <property type="evidence" value="ECO:0007669"/>
    <property type="project" value="TreeGrafter"/>
</dbReference>
<dbReference type="InterPro" id="IPR002372">
    <property type="entry name" value="PQQ_rpt_dom"/>
</dbReference>
<evidence type="ECO:0000313" key="9">
    <source>
        <dbReference type="Proteomes" id="UP000472335"/>
    </source>
</evidence>
<feature type="region of interest" description="Disordered" evidence="6">
    <location>
        <begin position="269"/>
        <end position="329"/>
    </location>
</feature>
<dbReference type="PANTHER" id="PTHR43289">
    <property type="entry name" value="MITOGEN-ACTIVATED PROTEIN KINASE KINASE KINASE 20-RELATED"/>
    <property type="match status" value="1"/>
</dbReference>
<dbReference type="Gene3D" id="1.10.510.10">
    <property type="entry name" value="Transferase(Phosphotransferase) domain 1"/>
    <property type="match status" value="1"/>
</dbReference>
<dbReference type="SMART" id="SM00220">
    <property type="entry name" value="S_TKc"/>
    <property type="match status" value="1"/>
</dbReference>
<dbReference type="SMART" id="SM00564">
    <property type="entry name" value="PQQ"/>
    <property type="match status" value="4"/>
</dbReference>
<feature type="region of interest" description="Disordered" evidence="6">
    <location>
        <begin position="358"/>
        <end position="383"/>
    </location>
</feature>
<keyword evidence="2 5" id="KW-0547">Nucleotide-binding</keyword>
<dbReference type="Pfam" id="PF13360">
    <property type="entry name" value="PQQ_2"/>
    <property type="match status" value="2"/>
</dbReference>
<feature type="domain" description="Protein kinase" evidence="7">
    <location>
        <begin position="14"/>
        <end position="266"/>
    </location>
</feature>
<dbReference type="PANTHER" id="PTHR43289:SF34">
    <property type="entry name" value="SERINE_THREONINE-PROTEIN KINASE YBDM-RELATED"/>
    <property type="match status" value="1"/>
</dbReference>
<keyword evidence="3" id="KW-0418">Kinase</keyword>
<evidence type="ECO:0000259" key="7">
    <source>
        <dbReference type="PROSITE" id="PS50011"/>
    </source>
</evidence>
<evidence type="ECO:0000256" key="3">
    <source>
        <dbReference type="ARBA" id="ARBA00022777"/>
    </source>
</evidence>